<dbReference type="GO" id="GO:0003676">
    <property type="term" value="F:nucleic acid binding"/>
    <property type="evidence" value="ECO:0007669"/>
    <property type="project" value="InterPro"/>
</dbReference>
<name>A0A1F6NAG0_9BACT</name>
<reference evidence="2 3" key="1">
    <citation type="journal article" date="2016" name="Nat. Commun.">
        <title>Thousands of microbial genomes shed light on interconnected biogeochemical processes in an aquifer system.</title>
        <authorList>
            <person name="Anantharaman K."/>
            <person name="Brown C.T."/>
            <person name="Hug L.A."/>
            <person name="Sharon I."/>
            <person name="Castelle C.J."/>
            <person name="Probst A.J."/>
            <person name="Thomas B.C."/>
            <person name="Singh A."/>
            <person name="Wilkins M.J."/>
            <person name="Karaoz U."/>
            <person name="Brodie E.L."/>
            <person name="Williams K.H."/>
            <person name="Hubbard S.S."/>
            <person name="Banfield J.F."/>
        </authorList>
    </citation>
    <scope>NUCLEOTIDE SEQUENCE [LARGE SCALE GENOMIC DNA]</scope>
</reference>
<dbReference type="InterPro" id="IPR036397">
    <property type="entry name" value="RNaseH_sf"/>
</dbReference>
<dbReference type="InterPro" id="IPR001584">
    <property type="entry name" value="Integrase_cat-core"/>
</dbReference>
<dbReference type="AlphaFoldDB" id="A0A1F6NAG0"/>
<evidence type="ECO:0000259" key="1">
    <source>
        <dbReference type="PROSITE" id="PS50994"/>
    </source>
</evidence>
<dbReference type="EMBL" id="MFQK01000029">
    <property type="protein sequence ID" value="OGH80778.1"/>
    <property type="molecule type" value="Genomic_DNA"/>
</dbReference>
<organism evidence="2 3">
    <name type="scientific">Candidatus Magasanikbacteria bacterium RIFCSPLOWO2_02_FULL_44_11</name>
    <dbReference type="NCBI Taxonomy" id="1798689"/>
    <lineage>
        <taxon>Bacteria</taxon>
        <taxon>Candidatus Magasanikiibacteriota</taxon>
    </lineage>
</organism>
<dbReference type="GO" id="GO:0015074">
    <property type="term" value="P:DNA integration"/>
    <property type="evidence" value="ECO:0007669"/>
    <property type="project" value="InterPro"/>
</dbReference>
<protein>
    <recommendedName>
        <fullName evidence="1">Integrase catalytic domain-containing protein</fullName>
    </recommendedName>
</protein>
<proteinExistence type="predicted"/>
<evidence type="ECO:0000313" key="3">
    <source>
        <dbReference type="Proteomes" id="UP000178726"/>
    </source>
</evidence>
<dbReference type="Proteomes" id="UP000178726">
    <property type="component" value="Unassembled WGS sequence"/>
</dbReference>
<dbReference type="SUPFAM" id="SSF53098">
    <property type="entry name" value="Ribonuclease H-like"/>
    <property type="match status" value="1"/>
</dbReference>
<evidence type="ECO:0000313" key="2">
    <source>
        <dbReference type="EMBL" id="OGH80778.1"/>
    </source>
</evidence>
<feature type="domain" description="Integrase catalytic" evidence="1">
    <location>
        <begin position="163"/>
        <end position="345"/>
    </location>
</feature>
<dbReference type="PROSITE" id="PS50994">
    <property type="entry name" value="INTEGRASE"/>
    <property type="match status" value="1"/>
</dbReference>
<dbReference type="Gene3D" id="3.30.420.10">
    <property type="entry name" value="Ribonuclease H-like superfamily/Ribonuclease H"/>
    <property type="match status" value="1"/>
</dbReference>
<sequence length="392" mass="45171">MNMTTKNNIYQEHLPEWLKARKNKKKRSEIVENICFVAGVHPKSVPRSFRRIQMRRIGSEERRGRKALYTPDVIAALKDVWDTASEPCAENLHGVLSDYVRILKRDSVWKHSTEATTKLLAMSLSAMKKRVVKFVRKRFIAHGKSTTKAGAIHTLIPVRSGDWDTAPVGTAQIDTVAHCGHTLVGDFVYTVNATDVPTLWGARRAQLNKGQTATVNSMEQMLKAVPFPVVEWHPDSGSEFINWHCKGWCEKEGIRLTRSRPNRKNDNCFVEERNGHIVRRWVGYTRLDATEVVVALNSVYDVLTPYLNHFVASRRIVSKERIGARWKVTREKRSKTPYERVLERKDVSETVKEKLRQEHETLNPLTMKREIDRRLQTVFSLQKHCGVPELEK</sequence>
<comment type="caution">
    <text evidence="2">The sequence shown here is derived from an EMBL/GenBank/DDBJ whole genome shotgun (WGS) entry which is preliminary data.</text>
</comment>
<dbReference type="InterPro" id="IPR012337">
    <property type="entry name" value="RNaseH-like_sf"/>
</dbReference>
<gene>
    <name evidence="2" type="ORF">A3I29_01610</name>
</gene>
<accession>A0A1F6NAG0</accession>